<dbReference type="CDD" id="cd00053">
    <property type="entry name" value="EGF"/>
    <property type="match status" value="1"/>
</dbReference>
<evidence type="ECO:0000259" key="20">
    <source>
        <dbReference type="PROSITE" id="PS50011"/>
    </source>
</evidence>
<dbReference type="Gene3D" id="1.10.510.10">
    <property type="entry name" value="Transferase(Phosphotransferase) domain 1"/>
    <property type="match status" value="1"/>
</dbReference>
<evidence type="ECO:0000313" key="23">
    <source>
        <dbReference type="EMBL" id="WVZ87330.1"/>
    </source>
</evidence>
<evidence type="ECO:0000256" key="14">
    <source>
        <dbReference type="ARBA" id="ARBA00048679"/>
    </source>
</evidence>
<dbReference type="SUPFAM" id="SSF51110">
    <property type="entry name" value="alpha-D-mannose-specific plant lectins"/>
    <property type="match status" value="1"/>
</dbReference>
<feature type="chain" id="PRO_5042854389" description="Receptor-like serine/threonine-protein kinase" evidence="19">
    <location>
        <begin position="23"/>
        <end position="826"/>
    </location>
</feature>
<keyword evidence="18" id="KW-0472">Membrane</keyword>
<dbReference type="PROSITE" id="PS50011">
    <property type="entry name" value="PROTEIN_KINASE_DOM"/>
    <property type="match status" value="1"/>
</dbReference>
<keyword evidence="24" id="KW-1185">Reference proteome</keyword>
<evidence type="ECO:0000256" key="4">
    <source>
        <dbReference type="ARBA" id="ARBA00022536"/>
    </source>
</evidence>
<dbReference type="InterPro" id="IPR024171">
    <property type="entry name" value="SRK-like_kinase"/>
</dbReference>
<feature type="binding site" evidence="16">
    <location>
        <position position="539"/>
    </location>
    <ligand>
        <name>ATP</name>
        <dbReference type="ChEBI" id="CHEBI:30616"/>
    </ligand>
</feature>
<dbReference type="EC" id="2.7.11.1" evidence="15"/>
<dbReference type="InterPro" id="IPR000858">
    <property type="entry name" value="S_locus_glycoprot_dom"/>
</dbReference>
<dbReference type="InterPro" id="IPR008271">
    <property type="entry name" value="Ser/Thr_kinase_AS"/>
</dbReference>
<dbReference type="PIRSF" id="PIRSF000641">
    <property type="entry name" value="SRK"/>
    <property type="match status" value="1"/>
</dbReference>
<dbReference type="SMART" id="SM00473">
    <property type="entry name" value="PAN_AP"/>
    <property type="match status" value="1"/>
</dbReference>
<evidence type="ECO:0000256" key="15">
    <source>
        <dbReference type="PIRNR" id="PIRNR000641"/>
    </source>
</evidence>
<keyword evidence="7 15" id="KW-0547">Nucleotide-binding</keyword>
<dbReference type="GO" id="GO:0004674">
    <property type="term" value="F:protein serine/threonine kinase activity"/>
    <property type="evidence" value="ECO:0007669"/>
    <property type="project" value="UniProtKB-KW"/>
</dbReference>
<dbReference type="FunFam" id="1.10.510.10:FF:000060">
    <property type="entry name" value="G-type lectin S-receptor-like serine/threonine-protein kinase"/>
    <property type="match status" value="1"/>
</dbReference>
<dbReference type="GO" id="GO:0005524">
    <property type="term" value="F:ATP binding"/>
    <property type="evidence" value="ECO:0007669"/>
    <property type="project" value="UniProtKB-UniRule"/>
</dbReference>
<gene>
    <name evidence="23" type="ORF">U9M48_033985</name>
</gene>
<dbReference type="InterPro" id="IPR017441">
    <property type="entry name" value="Protein_kinase_ATP_BS"/>
</dbReference>
<dbReference type="PANTHER" id="PTHR27002">
    <property type="entry name" value="RECEPTOR-LIKE SERINE/THREONINE-PROTEIN KINASE SD1-8"/>
    <property type="match status" value="1"/>
</dbReference>
<feature type="compositionally biased region" description="Low complexity" evidence="17">
    <location>
        <begin position="808"/>
        <end position="826"/>
    </location>
</feature>
<dbReference type="SUPFAM" id="SSF56112">
    <property type="entry name" value="Protein kinase-like (PK-like)"/>
    <property type="match status" value="1"/>
</dbReference>
<dbReference type="Pfam" id="PF08276">
    <property type="entry name" value="PAN_2"/>
    <property type="match status" value="1"/>
</dbReference>
<dbReference type="InterPro" id="IPR001480">
    <property type="entry name" value="Bulb-type_lectin_dom"/>
</dbReference>
<dbReference type="PROSITE" id="PS50948">
    <property type="entry name" value="PAN"/>
    <property type="match status" value="1"/>
</dbReference>
<dbReference type="InterPro" id="IPR011009">
    <property type="entry name" value="Kinase-like_dom_sf"/>
</dbReference>
<keyword evidence="4" id="KW-0245">EGF-like domain</keyword>
<dbReference type="Gene3D" id="3.30.200.20">
    <property type="entry name" value="Phosphorylase Kinase, domain 1"/>
    <property type="match status" value="1"/>
</dbReference>
<evidence type="ECO:0000256" key="19">
    <source>
        <dbReference type="SAM" id="SignalP"/>
    </source>
</evidence>
<dbReference type="SMART" id="SM00108">
    <property type="entry name" value="B_lectin"/>
    <property type="match status" value="1"/>
</dbReference>
<evidence type="ECO:0000256" key="11">
    <source>
        <dbReference type="ARBA" id="ARBA00023170"/>
    </source>
</evidence>
<dbReference type="SMART" id="SM00220">
    <property type="entry name" value="S_TKc"/>
    <property type="match status" value="1"/>
</dbReference>
<protein>
    <recommendedName>
        <fullName evidence="15">Receptor-like serine/threonine-protein kinase</fullName>
        <ecNumber evidence="15">2.7.11.1</ecNumber>
    </recommendedName>
</protein>
<comment type="similarity">
    <text evidence="15">Belongs to the protein kinase superfamily. Ser/Thr protein kinase family.</text>
</comment>
<evidence type="ECO:0000259" key="22">
    <source>
        <dbReference type="PROSITE" id="PS50948"/>
    </source>
</evidence>
<accession>A0AAQ3U8Q4</accession>
<evidence type="ECO:0000256" key="6">
    <source>
        <dbReference type="ARBA" id="ARBA00022729"/>
    </source>
</evidence>
<dbReference type="PROSITE" id="PS50927">
    <property type="entry name" value="BULB_LECTIN"/>
    <property type="match status" value="1"/>
</dbReference>
<dbReference type="InterPro" id="IPR000719">
    <property type="entry name" value="Prot_kinase_dom"/>
</dbReference>
<dbReference type="InterPro" id="IPR001245">
    <property type="entry name" value="Ser-Thr/Tyr_kinase_cat_dom"/>
</dbReference>
<evidence type="ECO:0000256" key="17">
    <source>
        <dbReference type="SAM" id="MobiDB-lite"/>
    </source>
</evidence>
<dbReference type="InterPro" id="IPR036426">
    <property type="entry name" value="Bulb-type_lectin_dom_sf"/>
</dbReference>
<dbReference type="CDD" id="cd14066">
    <property type="entry name" value="STKc_IRAK"/>
    <property type="match status" value="1"/>
</dbReference>
<keyword evidence="9 15" id="KW-0067">ATP-binding</keyword>
<dbReference type="CDD" id="cd01098">
    <property type="entry name" value="PAN_AP_plant"/>
    <property type="match status" value="1"/>
</dbReference>
<evidence type="ECO:0000259" key="21">
    <source>
        <dbReference type="PROSITE" id="PS50927"/>
    </source>
</evidence>
<name>A0AAQ3U8Q4_PASNO</name>
<keyword evidence="18" id="KW-0812">Transmembrane</keyword>
<dbReference type="Pfam" id="PF07714">
    <property type="entry name" value="PK_Tyr_Ser-Thr"/>
    <property type="match status" value="1"/>
</dbReference>
<organism evidence="23 24">
    <name type="scientific">Paspalum notatum var. saurae</name>
    <dbReference type="NCBI Taxonomy" id="547442"/>
    <lineage>
        <taxon>Eukaryota</taxon>
        <taxon>Viridiplantae</taxon>
        <taxon>Streptophyta</taxon>
        <taxon>Embryophyta</taxon>
        <taxon>Tracheophyta</taxon>
        <taxon>Spermatophyta</taxon>
        <taxon>Magnoliopsida</taxon>
        <taxon>Liliopsida</taxon>
        <taxon>Poales</taxon>
        <taxon>Poaceae</taxon>
        <taxon>PACMAD clade</taxon>
        <taxon>Panicoideae</taxon>
        <taxon>Andropogonodae</taxon>
        <taxon>Paspaleae</taxon>
        <taxon>Paspalinae</taxon>
        <taxon>Paspalum</taxon>
    </lineage>
</organism>
<dbReference type="GO" id="GO:0048544">
    <property type="term" value="P:recognition of pollen"/>
    <property type="evidence" value="ECO:0007669"/>
    <property type="project" value="InterPro"/>
</dbReference>
<dbReference type="FunFam" id="3.30.200.20:FF:000402">
    <property type="entry name" value="Serine/threonine-protein kinase"/>
    <property type="match status" value="1"/>
</dbReference>
<comment type="subcellular location">
    <subcellularLocation>
        <location evidence="1">Cell membrane</location>
        <topology evidence="1">Single-pass type I membrane protein</topology>
    </subcellularLocation>
</comment>
<dbReference type="AlphaFoldDB" id="A0AAQ3U8Q4"/>
<dbReference type="PROSITE" id="PS00107">
    <property type="entry name" value="PROTEIN_KINASE_ATP"/>
    <property type="match status" value="1"/>
</dbReference>
<feature type="transmembrane region" description="Helical" evidence="18">
    <location>
        <begin position="441"/>
        <end position="463"/>
    </location>
</feature>
<evidence type="ECO:0000256" key="16">
    <source>
        <dbReference type="PROSITE-ProRule" id="PRU10141"/>
    </source>
</evidence>
<proteinExistence type="inferred from homology"/>
<evidence type="ECO:0000256" key="18">
    <source>
        <dbReference type="SAM" id="Phobius"/>
    </source>
</evidence>
<dbReference type="Pfam" id="PF01453">
    <property type="entry name" value="B_lectin"/>
    <property type="match status" value="1"/>
</dbReference>
<evidence type="ECO:0000256" key="13">
    <source>
        <dbReference type="ARBA" id="ARBA00047899"/>
    </source>
</evidence>
<dbReference type="PANTHER" id="PTHR27002:SF583">
    <property type="entry name" value="OS04G0632901 PROTEIN"/>
    <property type="match status" value="1"/>
</dbReference>
<keyword evidence="6 19" id="KW-0732">Signal</keyword>
<evidence type="ECO:0000256" key="8">
    <source>
        <dbReference type="ARBA" id="ARBA00022777"/>
    </source>
</evidence>
<keyword evidence="11" id="KW-0675">Receptor</keyword>
<keyword evidence="3 15" id="KW-0723">Serine/threonine-protein kinase</keyword>
<evidence type="ECO:0000256" key="10">
    <source>
        <dbReference type="ARBA" id="ARBA00023157"/>
    </source>
</evidence>
<evidence type="ECO:0000256" key="9">
    <source>
        <dbReference type="ARBA" id="ARBA00022840"/>
    </source>
</evidence>
<comment type="catalytic activity">
    <reaction evidence="13 15">
        <text>L-threonyl-[protein] + ATP = O-phospho-L-threonyl-[protein] + ADP + H(+)</text>
        <dbReference type="Rhea" id="RHEA:46608"/>
        <dbReference type="Rhea" id="RHEA-COMP:11060"/>
        <dbReference type="Rhea" id="RHEA-COMP:11605"/>
        <dbReference type="ChEBI" id="CHEBI:15378"/>
        <dbReference type="ChEBI" id="CHEBI:30013"/>
        <dbReference type="ChEBI" id="CHEBI:30616"/>
        <dbReference type="ChEBI" id="CHEBI:61977"/>
        <dbReference type="ChEBI" id="CHEBI:456216"/>
        <dbReference type="EC" id="2.7.11.1"/>
    </reaction>
</comment>
<keyword evidence="8 15" id="KW-0418">Kinase</keyword>
<feature type="region of interest" description="Disordered" evidence="17">
    <location>
        <begin position="806"/>
        <end position="826"/>
    </location>
</feature>
<dbReference type="PROSITE" id="PS00108">
    <property type="entry name" value="PROTEIN_KINASE_ST"/>
    <property type="match status" value="1"/>
</dbReference>
<evidence type="ECO:0000256" key="7">
    <source>
        <dbReference type="ARBA" id="ARBA00022741"/>
    </source>
</evidence>
<evidence type="ECO:0000256" key="12">
    <source>
        <dbReference type="ARBA" id="ARBA00023180"/>
    </source>
</evidence>
<comment type="catalytic activity">
    <reaction evidence="14 15">
        <text>L-seryl-[protein] + ATP = O-phospho-L-seryl-[protein] + ADP + H(+)</text>
        <dbReference type="Rhea" id="RHEA:17989"/>
        <dbReference type="Rhea" id="RHEA-COMP:9863"/>
        <dbReference type="Rhea" id="RHEA-COMP:11604"/>
        <dbReference type="ChEBI" id="CHEBI:15378"/>
        <dbReference type="ChEBI" id="CHEBI:29999"/>
        <dbReference type="ChEBI" id="CHEBI:30616"/>
        <dbReference type="ChEBI" id="CHEBI:83421"/>
        <dbReference type="ChEBI" id="CHEBI:456216"/>
        <dbReference type="EC" id="2.7.11.1"/>
    </reaction>
</comment>
<keyword evidence="10" id="KW-1015">Disulfide bond</keyword>
<keyword evidence="2" id="KW-1003">Cell membrane</keyword>
<dbReference type="Proteomes" id="UP001341281">
    <property type="component" value="Chromosome 07"/>
</dbReference>
<evidence type="ECO:0000256" key="5">
    <source>
        <dbReference type="ARBA" id="ARBA00022679"/>
    </source>
</evidence>
<keyword evidence="12" id="KW-0325">Glycoprotein</keyword>
<evidence type="ECO:0000313" key="24">
    <source>
        <dbReference type="Proteomes" id="UP001341281"/>
    </source>
</evidence>
<dbReference type="EMBL" id="CP144751">
    <property type="protein sequence ID" value="WVZ87330.1"/>
    <property type="molecule type" value="Genomic_DNA"/>
</dbReference>
<feature type="domain" description="Bulb-type lectin" evidence="21">
    <location>
        <begin position="31"/>
        <end position="155"/>
    </location>
</feature>
<feature type="domain" description="Apple" evidence="22">
    <location>
        <begin position="341"/>
        <end position="427"/>
    </location>
</feature>
<keyword evidence="5 15" id="KW-0808">Transferase</keyword>
<dbReference type="InterPro" id="IPR003609">
    <property type="entry name" value="Pan_app"/>
</dbReference>
<dbReference type="Gene3D" id="2.90.10.10">
    <property type="entry name" value="Bulb-type lectin domain"/>
    <property type="match status" value="1"/>
</dbReference>
<dbReference type="CDD" id="cd00028">
    <property type="entry name" value="B_lectin"/>
    <property type="match status" value="1"/>
</dbReference>
<reference evidence="23 24" key="1">
    <citation type="submission" date="2024-02" db="EMBL/GenBank/DDBJ databases">
        <title>High-quality chromosome-scale genome assembly of Pensacola bahiagrass (Paspalum notatum Flugge var. saurae).</title>
        <authorList>
            <person name="Vega J.M."/>
            <person name="Podio M."/>
            <person name="Orjuela J."/>
            <person name="Siena L.A."/>
            <person name="Pessino S.C."/>
            <person name="Combes M.C."/>
            <person name="Mariac C."/>
            <person name="Albertini E."/>
            <person name="Pupilli F."/>
            <person name="Ortiz J.P.A."/>
            <person name="Leblanc O."/>
        </authorList>
    </citation>
    <scope>NUCLEOTIDE SEQUENCE [LARGE SCALE GENOMIC DNA]</scope>
    <source>
        <strain evidence="23">R1</strain>
        <tissue evidence="23">Leaf</tissue>
    </source>
</reference>
<sequence>MASISSLLLLLPFPLLVSLCRASDDQLAPSKALIFPQDKLISKNKVFALGLFSLTTNSSTRSYLGIWYNKIPERRYVWVANFDNPITNSSSASLVVTNRSELVLADREGRIYWTSAPPPTAITTDDSPGGTATLHNEGNLVLCSSNGSFLWQSFDHPTDTVLPGMPLRMNPRKDYAERLVSWKGPDDPSTGNFSVGGDVRTGFQFMIWNGSTLSWRSTAWNGKTFISSYVWNDNNIVIGTRIVAEGDDISLTYTVSAGSPAMNARMSYTGRYEFNIWNSIASNWTVLYSFPEYECDRYDSCGPFGYCDGTEANPTCKCPDGFEPQGARPSGGCARKMRLRCGGEDQFVTLQNMKTPANPVLVRNRSIDGCAAECLNNCNCSAYAYAMFSTAVSGGDPSRCLLWFGELLDLGLYPREGNGENLYLRLAGSPATTKWREVAKILLPVVASALVLTAAGMCIVWIYKLRAKRRRKDALVKAILGYSRAPNELGDENVELPFVKFRDIAAATYNFSEDNMLGQGGFGIVYKGTLGQNLEVAIKRLSQASGQGVDEFRNEVILIAKLQHRNLVRLLGCCIHGDEKLLIYEYLPNKSLDSIIFDAANKDILDWPTRFKIIKGISRGLQYLHQDSRLTVIHRDLKTSNILLDADMSPKISDFGMARIFGGNEQEANTNRVVGTYGYMSPEYAMDGAFSVKSDTYSFGVIVLEIISGLKIGLTNCNGFLNLLAYAWSLWTDGKVMDLVDSCLAKSCSPTEALRCIQIGLLCVQDNPSSRPLMSSVVTMLENETTPLPVPKQPMCFSYWGAQGTGENTSSSSQNNTSLSTMMEGW</sequence>
<feature type="domain" description="Protein kinase" evidence="20">
    <location>
        <begin position="511"/>
        <end position="786"/>
    </location>
</feature>
<evidence type="ECO:0000256" key="2">
    <source>
        <dbReference type="ARBA" id="ARBA00022475"/>
    </source>
</evidence>
<evidence type="ECO:0000256" key="1">
    <source>
        <dbReference type="ARBA" id="ARBA00004251"/>
    </source>
</evidence>
<feature type="signal peptide" evidence="19">
    <location>
        <begin position="1"/>
        <end position="22"/>
    </location>
</feature>
<dbReference type="GO" id="GO:0051707">
    <property type="term" value="P:response to other organism"/>
    <property type="evidence" value="ECO:0007669"/>
    <property type="project" value="UniProtKB-ARBA"/>
</dbReference>
<dbReference type="Pfam" id="PF00954">
    <property type="entry name" value="S_locus_glycop"/>
    <property type="match status" value="1"/>
</dbReference>
<dbReference type="GO" id="GO:0005886">
    <property type="term" value="C:plasma membrane"/>
    <property type="evidence" value="ECO:0007669"/>
    <property type="project" value="UniProtKB-SubCell"/>
</dbReference>
<keyword evidence="18" id="KW-1133">Transmembrane helix</keyword>
<evidence type="ECO:0000256" key="3">
    <source>
        <dbReference type="ARBA" id="ARBA00022527"/>
    </source>
</evidence>